<evidence type="ECO:0000313" key="3">
    <source>
        <dbReference type="Proteomes" id="UP001160148"/>
    </source>
</evidence>
<proteinExistence type="predicted"/>
<evidence type="ECO:0000313" key="2">
    <source>
        <dbReference type="EMBL" id="CAI6357614.1"/>
    </source>
</evidence>
<reference evidence="2 3" key="1">
    <citation type="submission" date="2023-01" db="EMBL/GenBank/DDBJ databases">
        <authorList>
            <person name="Whitehead M."/>
        </authorList>
    </citation>
    <scope>NUCLEOTIDE SEQUENCE [LARGE SCALE GENOMIC DNA]</scope>
</reference>
<dbReference type="EMBL" id="CARXXK010000002">
    <property type="protein sequence ID" value="CAI6357614.1"/>
    <property type="molecule type" value="Genomic_DNA"/>
</dbReference>
<dbReference type="AlphaFoldDB" id="A0AAV0WNL1"/>
<name>A0AAV0WNL1_9HEMI</name>
<feature type="region of interest" description="Disordered" evidence="1">
    <location>
        <begin position="117"/>
        <end position="143"/>
    </location>
</feature>
<protein>
    <submittedName>
        <fullName evidence="2">Uncharacterized protein</fullName>
    </submittedName>
</protein>
<organism evidence="2 3">
    <name type="scientific">Macrosiphum euphorbiae</name>
    <name type="common">potato aphid</name>
    <dbReference type="NCBI Taxonomy" id="13131"/>
    <lineage>
        <taxon>Eukaryota</taxon>
        <taxon>Metazoa</taxon>
        <taxon>Ecdysozoa</taxon>
        <taxon>Arthropoda</taxon>
        <taxon>Hexapoda</taxon>
        <taxon>Insecta</taxon>
        <taxon>Pterygota</taxon>
        <taxon>Neoptera</taxon>
        <taxon>Paraneoptera</taxon>
        <taxon>Hemiptera</taxon>
        <taxon>Sternorrhyncha</taxon>
        <taxon>Aphidomorpha</taxon>
        <taxon>Aphidoidea</taxon>
        <taxon>Aphididae</taxon>
        <taxon>Macrosiphini</taxon>
        <taxon>Macrosiphum</taxon>
    </lineage>
</organism>
<evidence type="ECO:0000256" key="1">
    <source>
        <dbReference type="SAM" id="MobiDB-lite"/>
    </source>
</evidence>
<feature type="compositionally biased region" description="Polar residues" evidence="1">
    <location>
        <begin position="80"/>
        <end position="91"/>
    </location>
</feature>
<accession>A0AAV0WNL1</accession>
<gene>
    <name evidence="2" type="ORF">MEUPH1_LOCUS13221</name>
</gene>
<feature type="region of interest" description="Disordered" evidence="1">
    <location>
        <begin position="60"/>
        <end position="91"/>
    </location>
</feature>
<dbReference type="Proteomes" id="UP001160148">
    <property type="component" value="Unassembled WGS sequence"/>
</dbReference>
<comment type="caution">
    <text evidence="2">The sequence shown here is derived from an EMBL/GenBank/DDBJ whole genome shotgun (WGS) entry which is preliminary data.</text>
</comment>
<keyword evidence="3" id="KW-1185">Reference proteome</keyword>
<sequence>MGVVLASVGTHIEFDVFQCTVNDLVQSLTVDSRTVSKHMSRTSVRHDVILVHDTPRIVADVGRRPAAADGGEKNRRQPGSPGNPNRLSNRTMVRLGGGGDATAVVGRLGPILYRGKRKKKSALVKTTTRHAGPERYTPRPIIP</sequence>